<reference evidence="2 3" key="1">
    <citation type="submission" date="2016-07" db="EMBL/GenBank/DDBJ databases">
        <title>Pervasive Adenine N6-methylation of Active Genes in Fungi.</title>
        <authorList>
            <consortium name="DOE Joint Genome Institute"/>
            <person name="Mondo S.J."/>
            <person name="Dannebaum R.O."/>
            <person name="Kuo R.C."/>
            <person name="Labutti K."/>
            <person name="Haridas S."/>
            <person name="Kuo A."/>
            <person name="Salamov A."/>
            <person name="Ahrendt S.R."/>
            <person name="Lipzen A."/>
            <person name="Sullivan W."/>
            <person name="Andreopoulos W.B."/>
            <person name="Clum A."/>
            <person name="Lindquist E."/>
            <person name="Daum C."/>
            <person name="Ramamoorthy G.K."/>
            <person name="Gryganskyi A."/>
            <person name="Culley D."/>
            <person name="Magnuson J.K."/>
            <person name="James T.Y."/>
            <person name="O'Malley M.A."/>
            <person name="Stajich J.E."/>
            <person name="Spatafora J.W."/>
            <person name="Visel A."/>
            <person name="Grigoriev I.V."/>
        </authorList>
    </citation>
    <scope>NUCLEOTIDE SEQUENCE [LARGE SCALE GENOMIC DNA]</scope>
    <source>
        <strain evidence="2 3">NRRL 3301</strain>
    </source>
</reference>
<gene>
    <name evidence="2" type="ORF">DM01DRAFT_1338593</name>
</gene>
<dbReference type="EMBL" id="MCGT01000029">
    <property type="protein sequence ID" value="ORX48533.1"/>
    <property type="molecule type" value="Genomic_DNA"/>
</dbReference>
<protein>
    <submittedName>
        <fullName evidence="2">Uncharacterized protein</fullName>
    </submittedName>
</protein>
<evidence type="ECO:0000313" key="3">
    <source>
        <dbReference type="Proteomes" id="UP000242146"/>
    </source>
</evidence>
<proteinExistence type="predicted"/>
<name>A0A1X2G9I0_9FUNG</name>
<organism evidence="2 3">
    <name type="scientific">Hesseltinella vesiculosa</name>
    <dbReference type="NCBI Taxonomy" id="101127"/>
    <lineage>
        <taxon>Eukaryota</taxon>
        <taxon>Fungi</taxon>
        <taxon>Fungi incertae sedis</taxon>
        <taxon>Mucoromycota</taxon>
        <taxon>Mucoromycotina</taxon>
        <taxon>Mucoromycetes</taxon>
        <taxon>Mucorales</taxon>
        <taxon>Cunninghamellaceae</taxon>
        <taxon>Hesseltinella</taxon>
    </lineage>
</organism>
<sequence length="328" mass="37724">MSLDVPATVSLVSTASNDPLPEASPREPFPVYKVSAREYRAQCGTQKRMQELEQRKRITMFLDPHNGRSLSYQQIESAIPPRHPSPHEYEKRCRYILDRLGIFFTFYGHQHSVAKFNAYRGRQRGVAYVSNVLAGISRKYVKEKRTKTKRNRRKRRKRARHKRALKLHETTHALRQNLTILERTIQDTNMRIMSYKKAMKSASGPALPTTVYQLDQKLARLEASLNDLNEERMFVQRQLNSIHLEMTERRSAPAMKATTRLSHGVTKHVASPDRVPMIVFGDGLKGKKVATPLKKQLPGPSNLVFNNLEERQSQGRLLVVLNKCIGEK</sequence>
<keyword evidence="1" id="KW-0175">Coiled coil</keyword>
<evidence type="ECO:0000256" key="1">
    <source>
        <dbReference type="SAM" id="Coils"/>
    </source>
</evidence>
<dbReference type="STRING" id="101127.A0A1X2G9I0"/>
<dbReference type="AlphaFoldDB" id="A0A1X2G9I0"/>
<keyword evidence="3" id="KW-1185">Reference proteome</keyword>
<evidence type="ECO:0000313" key="2">
    <source>
        <dbReference type="EMBL" id="ORX48533.1"/>
    </source>
</evidence>
<feature type="coiled-coil region" evidence="1">
    <location>
        <begin position="211"/>
        <end position="245"/>
    </location>
</feature>
<accession>A0A1X2G9I0</accession>
<dbReference type="Proteomes" id="UP000242146">
    <property type="component" value="Unassembled WGS sequence"/>
</dbReference>
<comment type="caution">
    <text evidence="2">The sequence shown here is derived from an EMBL/GenBank/DDBJ whole genome shotgun (WGS) entry which is preliminary data.</text>
</comment>